<keyword evidence="1 5" id="KW-0645">Protease</keyword>
<dbReference type="STRING" id="35525.A0A164YMB2"/>
<dbReference type="PROSITE" id="PS00134">
    <property type="entry name" value="TRYPSIN_HIS"/>
    <property type="match status" value="1"/>
</dbReference>
<proteinExistence type="predicted"/>
<dbReference type="CDD" id="cd00190">
    <property type="entry name" value="Tryp_SPc"/>
    <property type="match status" value="1"/>
</dbReference>
<accession>A0A164YMB2</accession>
<keyword evidence="4" id="KW-1015">Disulfide bond</keyword>
<dbReference type="InterPro" id="IPR009003">
    <property type="entry name" value="Peptidase_S1_PA"/>
</dbReference>
<evidence type="ECO:0000313" key="8">
    <source>
        <dbReference type="EMBL" id="KZS15401.1"/>
    </source>
</evidence>
<dbReference type="InterPro" id="IPR033116">
    <property type="entry name" value="TRYPSIN_SER"/>
</dbReference>
<sequence>MTRLRPLVVLFLVVTLLLSCHPTSSGLVYQTEDAIVVEVEDIGLDRQDVSKNDAEITTVSAEEQTTLLANNSDDNQLIYLTNTTFTKANEWINVTTTTMMTTSEATTTQKPPLVEAAIFADSQCGIGPAKTLTIEEQRIVGGTEAIENSWPGIVALRKNGTFICGGSLLSRTKILTAAHCIATISLREVKLLTVDLGIHVLLNQAAVTKRVKRMTRHRRFNSRTFYSDIAILTLESPVEYSETISPVCLPSADSNDKYVDKDVTIIGWGSPIEGGFHSPVLRQVTVQVMTNAKCQKFYAGKDKIFDHMMCAAAPGKDSCQGDSGGPLLVQSSPGSTWIQAGIVSWGIGCARLEYPGVFIRVSSFLNWIRRHMRS</sequence>
<dbReference type="GO" id="GO:0004252">
    <property type="term" value="F:serine-type endopeptidase activity"/>
    <property type="evidence" value="ECO:0007669"/>
    <property type="project" value="InterPro"/>
</dbReference>
<dbReference type="SUPFAM" id="SSF50494">
    <property type="entry name" value="Trypsin-like serine proteases"/>
    <property type="match status" value="1"/>
</dbReference>
<evidence type="ECO:0000256" key="1">
    <source>
        <dbReference type="ARBA" id="ARBA00022670"/>
    </source>
</evidence>
<dbReference type="FunFam" id="2.40.10.10:FF:000006">
    <property type="entry name" value="Serine proteinase stubble"/>
    <property type="match status" value="1"/>
</dbReference>
<organism evidence="8 9">
    <name type="scientific">Daphnia magna</name>
    <dbReference type="NCBI Taxonomy" id="35525"/>
    <lineage>
        <taxon>Eukaryota</taxon>
        <taxon>Metazoa</taxon>
        <taxon>Ecdysozoa</taxon>
        <taxon>Arthropoda</taxon>
        <taxon>Crustacea</taxon>
        <taxon>Branchiopoda</taxon>
        <taxon>Diplostraca</taxon>
        <taxon>Cladocera</taxon>
        <taxon>Anomopoda</taxon>
        <taxon>Daphniidae</taxon>
        <taxon>Daphnia</taxon>
    </lineage>
</organism>
<dbReference type="GO" id="GO:0006508">
    <property type="term" value="P:proteolysis"/>
    <property type="evidence" value="ECO:0007669"/>
    <property type="project" value="UniProtKB-KW"/>
</dbReference>
<dbReference type="InterPro" id="IPR001314">
    <property type="entry name" value="Peptidase_S1A"/>
</dbReference>
<dbReference type="InterPro" id="IPR018114">
    <property type="entry name" value="TRYPSIN_HIS"/>
</dbReference>
<evidence type="ECO:0000256" key="4">
    <source>
        <dbReference type="ARBA" id="ARBA00023157"/>
    </source>
</evidence>
<evidence type="ECO:0000256" key="5">
    <source>
        <dbReference type="RuleBase" id="RU363034"/>
    </source>
</evidence>
<dbReference type="PANTHER" id="PTHR24252">
    <property type="entry name" value="ACROSIN-RELATED"/>
    <property type="match status" value="1"/>
</dbReference>
<dbReference type="InterPro" id="IPR043504">
    <property type="entry name" value="Peptidase_S1_PA_chymotrypsin"/>
</dbReference>
<name>A0A164YMB2_9CRUS</name>
<feature type="domain" description="Peptidase S1" evidence="7">
    <location>
        <begin position="139"/>
        <end position="373"/>
    </location>
</feature>
<evidence type="ECO:0000256" key="6">
    <source>
        <dbReference type="SAM" id="SignalP"/>
    </source>
</evidence>
<dbReference type="InterPro" id="IPR001254">
    <property type="entry name" value="Trypsin_dom"/>
</dbReference>
<comment type="caution">
    <text evidence="8">The sequence shown here is derived from an EMBL/GenBank/DDBJ whole genome shotgun (WGS) entry which is preliminary data.</text>
</comment>
<dbReference type="PANTHER" id="PTHR24252:SF7">
    <property type="entry name" value="HYALIN"/>
    <property type="match status" value="1"/>
</dbReference>
<dbReference type="PROSITE" id="PS00135">
    <property type="entry name" value="TRYPSIN_SER"/>
    <property type="match status" value="1"/>
</dbReference>
<dbReference type="EMBL" id="LRGB01000872">
    <property type="protein sequence ID" value="KZS15401.1"/>
    <property type="molecule type" value="Genomic_DNA"/>
</dbReference>
<dbReference type="PROSITE" id="PS51257">
    <property type="entry name" value="PROKAR_LIPOPROTEIN"/>
    <property type="match status" value="1"/>
</dbReference>
<dbReference type="Proteomes" id="UP000076858">
    <property type="component" value="Unassembled WGS sequence"/>
</dbReference>
<feature type="signal peptide" evidence="6">
    <location>
        <begin position="1"/>
        <end position="25"/>
    </location>
</feature>
<dbReference type="Pfam" id="PF00089">
    <property type="entry name" value="Trypsin"/>
    <property type="match status" value="1"/>
</dbReference>
<reference evidence="8 9" key="1">
    <citation type="submission" date="2016-03" db="EMBL/GenBank/DDBJ databases">
        <title>EvidentialGene: Evidence-directed Construction of Genes on Genomes.</title>
        <authorList>
            <person name="Gilbert D.G."/>
            <person name="Choi J.-H."/>
            <person name="Mockaitis K."/>
            <person name="Colbourne J."/>
            <person name="Pfrender M."/>
        </authorList>
    </citation>
    <scope>NUCLEOTIDE SEQUENCE [LARGE SCALE GENOMIC DNA]</scope>
    <source>
        <strain evidence="8 9">Xinb3</strain>
        <tissue evidence="8">Complete organism</tissue>
    </source>
</reference>
<keyword evidence="6" id="KW-0732">Signal</keyword>
<keyword evidence="9" id="KW-1185">Reference proteome</keyword>
<dbReference type="AlphaFoldDB" id="A0A164YMB2"/>
<dbReference type="Gene3D" id="2.40.10.10">
    <property type="entry name" value="Trypsin-like serine proteases"/>
    <property type="match status" value="1"/>
</dbReference>
<dbReference type="OrthoDB" id="546450at2759"/>
<evidence type="ECO:0000313" key="9">
    <source>
        <dbReference type="Proteomes" id="UP000076858"/>
    </source>
</evidence>
<dbReference type="PRINTS" id="PR00722">
    <property type="entry name" value="CHYMOTRYPSIN"/>
</dbReference>
<dbReference type="PROSITE" id="PS50240">
    <property type="entry name" value="TRYPSIN_DOM"/>
    <property type="match status" value="1"/>
</dbReference>
<dbReference type="SMART" id="SM00020">
    <property type="entry name" value="Tryp_SPc"/>
    <property type="match status" value="1"/>
</dbReference>
<gene>
    <name evidence="8" type="ORF">APZ42_019074</name>
</gene>
<evidence type="ECO:0000256" key="3">
    <source>
        <dbReference type="ARBA" id="ARBA00022825"/>
    </source>
</evidence>
<feature type="chain" id="PRO_5007854681" evidence="6">
    <location>
        <begin position="26"/>
        <end position="374"/>
    </location>
</feature>
<protein>
    <submittedName>
        <fullName evidence="8">Chymotrypsin-C</fullName>
    </submittedName>
</protein>
<evidence type="ECO:0000256" key="2">
    <source>
        <dbReference type="ARBA" id="ARBA00022801"/>
    </source>
</evidence>
<keyword evidence="2 5" id="KW-0378">Hydrolase</keyword>
<keyword evidence="3 5" id="KW-0720">Serine protease</keyword>
<evidence type="ECO:0000259" key="7">
    <source>
        <dbReference type="PROSITE" id="PS50240"/>
    </source>
</evidence>